<accession>A0A1C7MF08</accession>
<sequence length="1235" mass="138844">MFNVEWLLKHRGDKPFDARNVHNRRDKLMNIFEFISLSQSQSTSFMPEETERYYWKDAECPHEWRDWLSSADIFPSDLLPHSSNDLLRHLISSEPVESLMCYLGIGDTFTPAHKDLCASSGHNLMCYSEKDGSSFWFMTASDDASAAAEYFQKELKSELDWETYVATAQEFADAPFPVYITEQKLGDLVLVPPRSCHQVVNYGGLTIKTSWSRMTIDGLTTALYRELPIYRRVCRPEQYRVKSILYRTLLHDTARLAMLLDSDSSSAVPEPISPAPPGTIPQALVDYASSTEDDPTPTSPRSSSKTLQHNADIRDVAQRLKHLLALLDEVLRQEFTKDSSVVSQSKFWDITSGSRGPQRATLVLHPRSLKNLPCNFACDFCGADIFQSFFECRNCAAIAEGDIQQEPSLGDGVWFVPSCYVEGRSCLCEDMQPAQCRPFDSLLRDRNQAAEVLRRVFPDAEGEYMFLTINDLTSHDDVRIFEAACALRKIRQSPSRDRNKLERSCRAVAKSSHHVPFMSALQCSICHGARCFGHLLEGGMHSAEAILAYGPDWHRRHLACKSELAVALSIVNEAERNGGAPQLKHRLMAAAWKFRSCKPIHPRTKVGWYDAEYLEPGIVDRTHIQTSIRIKIPLRDSEAQKGAAKSISDAFSSPLTDCDDLPDVSTPLKSSFDVDAASDIASVDPSPPISRHKVQHRRTAKREIFDFVLVPPVPESLRGLKRAMTPEAAASPKKRTKIAMAYKKTSRCSSSCTASDDDIVGGNYGGELARALSNAHSEQPTFSRTSPNLNQTTIAGRALRRILSPESGESTQVPHDPVSNPISSTSTISTRDVLRYTPQKRRYTESSLNPPLRVPSKKMQLATATSSKRLAMSKKFESIPSAGRPPSSTLNRGVIRRRGGPPGIRHDRIADHRKRVAEIDRINREDRSPEVPNTHFSPQQATNITSNLLSARTVPPISSKRTECSIPKNGVAGPSRITKSRLLDPTRRDFITTGRDSRSRPVQRTCSDDIVEELQKRIRDLERKQREIPSLQASQFKHERELASLERRLRESEDRRHDEALRWRDESQKLSQALQDIRANHGVWDEQHLKGAIDNAITSVHGKQESGFKATPDDCFRDQRRYTDRQTPNRLPQVDSHQSPLMKPVTILAPFNTYQPSQPHDRSYSDRMSNGRGRPPPTHPPRKGTILREVLLLSLNIASADGFLSIESIESASSARYSRVEREDPWTKAGVARRS</sequence>
<gene>
    <name evidence="4" type="ORF">A0H81_04353</name>
</gene>
<feature type="region of interest" description="Disordered" evidence="2">
    <location>
        <begin position="289"/>
        <end position="310"/>
    </location>
</feature>
<dbReference type="Pfam" id="PF02373">
    <property type="entry name" value="JmjC"/>
    <property type="match status" value="1"/>
</dbReference>
<comment type="caution">
    <text evidence="4">The sequence shown here is derived from an EMBL/GenBank/DDBJ whole genome shotgun (WGS) entry which is preliminary data.</text>
</comment>
<feature type="region of interest" description="Disordered" evidence="2">
    <location>
        <begin position="1212"/>
        <end position="1235"/>
    </location>
</feature>
<dbReference type="STRING" id="5627.A0A1C7MF08"/>
<dbReference type="EMBL" id="LUGG01000004">
    <property type="protein sequence ID" value="OBZ75450.1"/>
    <property type="molecule type" value="Genomic_DNA"/>
</dbReference>
<protein>
    <recommendedName>
        <fullName evidence="3">JmjC domain-containing protein</fullName>
    </recommendedName>
</protein>
<feature type="region of interest" description="Disordered" evidence="2">
    <location>
        <begin position="806"/>
        <end position="941"/>
    </location>
</feature>
<keyword evidence="1" id="KW-0175">Coiled coil</keyword>
<evidence type="ECO:0000313" key="5">
    <source>
        <dbReference type="Proteomes" id="UP000092993"/>
    </source>
</evidence>
<name>A0A1C7MF08_GRIFR</name>
<dbReference type="Gene3D" id="2.60.120.650">
    <property type="entry name" value="Cupin"/>
    <property type="match status" value="1"/>
</dbReference>
<feature type="region of interest" description="Disordered" evidence="2">
    <location>
        <begin position="1151"/>
        <end position="1183"/>
    </location>
</feature>
<proteinExistence type="predicted"/>
<evidence type="ECO:0000256" key="1">
    <source>
        <dbReference type="SAM" id="Coils"/>
    </source>
</evidence>
<dbReference type="AlphaFoldDB" id="A0A1C7MF08"/>
<evidence type="ECO:0000313" key="4">
    <source>
        <dbReference type="EMBL" id="OBZ75450.1"/>
    </source>
</evidence>
<dbReference type="PROSITE" id="PS51184">
    <property type="entry name" value="JMJC"/>
    <property type="match status" value="1"/>
</dbReference>
<dbReference type="Proteomes" id="UP000092993">
    <property type="component" value="Unassembled WGS sequence"/>
</dbReference>
<evidence type="ECO:0000259" key="3">
    <source>
        <dbReference type="PROSITE" id="PS51184"/>
    </source>
</evidence>
<evidence type="ECO:0000256" key="2">
    <source>
        <dbReference type="SAM" id="MobiDB-lite"/>
    </source>
</evidence>
<dbReference type="SUPFAM" id="SSF51197">
    <property type="entry name" value="Clavaminate synthase-like"/>
    <property type="match status" value="1"/>
</dbReference>
<keyword evidence="5" id="KW-1185">Reference proteome</keyword>
<feature type="domain" description="JmjC" evidence="3">
    <location>
        <begin position="68"/>
        <end position="230"/>
    </location>
</feature>
<dbReference type="InterPro" id="IPR003347">
    <property type="entry name" value="JmjC_dom"/>
</dbReference>
<organism evidence="4 5">
    <name type="scientific">Grifola frondosa</name>
    <name type="common">Maitake</name>
    <name type="synonym">Polyporus frondosus</name>
    <dbReference type="NCBI Taxonomy" id="5627"/>
    <lineage>
        <taxon>Eukaryota</taxon>
        <taxon>Fungi</taxon>
        <taxon>Dikarya</taxon>
        <taxon>Basidiomycota</taxon>
        <taxon>Agaricomycotina</taxon>
        <taxon>Agaricomycetes</taxon>
        <taxon>Polyporales</taxon>
        <taxon>Grifolaceae</taxon>
        <taxon>Grifola</taxon>
    </lineage>
</organism>
<reference evidence="4 5" key="1">
    <citation type="submission" date="2016-03" db="EMBL/GenBank/DDBJ databases">
        <title>Whole genome sequencing of Grifola frondosa 9006-11.</title>
        <authorList>
            <person name="Min B."/>
            <person name="Park H."/>
            <person name="Kim J.-G."/>
            <person name="Cho H."/>
            <person name="Oh Y.-L."/>
            <person name="Kong W.-S."/>
            <person name="Choi I.-G."/>
        </authorList>
    </citation>
    <scope>NUCLEOTIDE SEQUENCE [LARGE SCALE GENOMIC DNA]</scope>
    <source>
        <strain evidence="4 5">9006-11</strain>
    </source>
</reference>
<dbReference type="SMART" id="SM00558">
    <property type="entry name" value="JmjC"/>
    <property type="match status" value="1"/>
</dbReference>
<dbReference type="OrthoDB" id="298344at2759"/>
<feature type="compositionally biased region" description="Basic and acidic residues" evidence="2">
    <location>
        <begin position="904"/>
        <end position="929"/>
    </location>
</feature>
<feature type="coiled-coil region" evidence="1">
    <location>
        <begin position="1004"/>
        <end position="1062"/>
    </location>
</feature>